<keyword evidence="9" id="KW-1185">Reference proteome</keyword>
<feature type="transmembrane region" description="Helical" evidence="7">
    <location>
        <begin position="359"/>
        <end position="377"/>
    </location>
</feature>
<dbReference type="AlphaFoldDB" id="A0A1L0BET5"/>
<feature type="transmembrane region" description="Helical" evidence="7">
    <location>
        <begin position="397"/>
        <end position="417"/>
    </location>
</feature>
<dbReference type="Pfam" id="PF07690">
    <property type="entry name" value="MFS_1"/>
    <property type="match status" value="1"/>
</dbReference>
<accession>A0A1L0BET5</accession>
<evidence type="ECO:0000256" key="2">
    <source>
        <dbReference type="ARBA" id="ARBA00022448"/>
    </source>
</evidence>
<evidence type="ECO:0000313" key="9">
    <source>
        <dbReference type="Proteomes" id="UP000182334"/>
    </source>
</evidence>
<evidence type="ECO:0000256" key="3">
    <source>
        <dbReference type="ARBA" id="ARBA00022692"/>
    </source>
</evidence>
<gene>
    <name evidence="8" type="ORF">SAMEA4029010_CIC11G00000000130</name>
</gene>
<feature type="region of interest" description="Disordered" evidence="6">
    <location>
        <begin position="1"/>
        <end position="49"/>
    </location>
</feature>
<sequence length="584" mass="67075">MGLEAENGPRIARGASPVPSGPSSYGIVEISSASSTSSHDLDSEESKKKGEYAVNIDSCDSFDSEGLEEFDSAGPNPFRDPVVAAYYTDLYEKCQYECRSRFDPEFVWSKTEEEQLLRKLDWRVTVTACILFVGLQVDRGNLGQAVADNLLDDLGMSTNEYNRGNSIFLLFFLLSEVPSQLISKYLGPDIFIPLQMCLWSLAAISQAFMTGKYTFYLTRALIGLLEGGFVADLVLWLSYFFKAKELPIRLSYFWTSLSVTQIFTSLLAFGLLRMRGVCGLAGWRWLFMIEGSFTFFVGLYAFYAMVPSAVQTKSRFHPNGWFTEREEKIVVNRVLRDDPSKGDMNNRQPLSLSMVWKSFCDYDLWPIYAIGFLAYIPTKSLELYMTLMMKNMGFSTFDVNLLSIPQYLLHIVGLLYITKLSERLNERSFVCLLAPLFLIPFLALLRWWPGSMVLPWQTWFLVTMVLATPYVHAICVAWVSRNSNSIRSRTICSAIYNMITQCGSIFASNLYREDDLPLYRRGNGQLFYLAVLVIPLLLSVKMYYVWRNKQRDEVWNSMTPDERDYYVRRTTDEGNKRLDFRFDH</sequence>
<dbReference type="Proteomes" id="UP000182334">
    <property type="component" value="Chromosome II"/>
</dbReference>
<dbReference type="FunFam" id="1.20.1250.20:FF:000106">
    <property type="entry name" value="MFS transporter, putative"/>
    <property type="match status" value="1"/>
</dbReference>
<dbReference type="GO" id="GO:0022857">
    <property type="term" value="F:transmembrane transporter activity"/>
    <property type="evidence" value="ECO:0007669"/>
    <property type="project" value="InterPro"/>
</dbReference>
<dbReference type="OrthoDB" id="1935484at2759"/>
<protein>
    <submittedName>
        <fullName evidence="8">CIC11C00000000130</fullName>
    </submittedName>
</protein>
<dbReference type="PANTHER" id="PTHR43791">
    <property type="entry name" value="PERMEASE-RELATED"/>
    <property type="match status" value="1"/>
</dbReference>
<evidence type="ECO:0000256" key="4">
    <source>
        <dbReference type="ARBA" id="ARBA00022989"/>
    </source>
</evidence>
<dbReference type="InterPro" id="IPR011701">
    <property type="entry name" value="MFS"/>
</dbReference>
<dbReference type="InterPro" id="IPR036259">
    <property type="entry name" value="MFS_trans_sf"/>
</dbReference>
<feature type="transmembrane region" description="Helical" evidence="7">
    <location>
        <begin position="252"/>
        <end position="272"/>
    </location>
</feature>
<evidence type="ECO:0000256" key="6">
    <source>
        <dbReference type="SAM" id="MobiDB-lite"/>
    </source>
</evidence>
<keyword evidence="5 7" id="KW-0472">Membrane</keyword>
<dbReference type="PANTHER" id="PTHR43791:SF29">
    <property type="entry name" value="MAJOR FACILITATOR SUPERFAMILY (MFS) PROFILE DOMAIN-CONTAINING PROTEIN"/>
    <property type="match status" value="1"/>
</dbReference>
<evidence type="ECO:0000256" key="5">
    <source>
        <dbReference type="ARBA" id="ARBA00023136"/>
    </source>
</evidence>
<keyword evidence="2" id="KW-0813">Transport</keyword>
<dbReference type="EMBL" id="LT635757">
    <property type="protein sequence ID" value="SGZ50119.1"/>
    <property type="molecule type" value="Genomic_DNA"/>
</dbReference>
<organism evidence="8 9">
    <name type="scientific">Sungouiella intermedia</name>
    <dbReference type="NCBI Taxonomy" id="45354"/>
    <lineage>
        <taxon>Eukaryota</taxon>
        <taxon>Fungi</taxon>
        <taxon>Dikarya</taxon>
        <taxon>Ascomycota</taxon>
        <taxon>Saccharomycotina</taxon>
        <taxon>Pichiomycetes</taxon>
        <taxon>Metschnikowiaceae</taxon>
        <taxon>Sungouiella</taxon>
    </lineage>
</organism>
<dbReference type="GO" id="GO:0016020">
    <property type="term" value="C:membrane"/>
    <property type="evidence" value="ECO:0007669"/>
    <property type="project" value="UniProtKB-SubCell"/>
</dbReference>
<comment type="subcellular location">
    <subcellularLocation>
        <location evidence="1">Membrane</location>
        <topology evidence="1">Multi-pass membrane protein</topology>
    </subcellularLocation>
</comment>
<keyword evidence="4 7" id="KW-1133">Transmembrane helix</keyword>
<dbReference type="FunFam" id="1.20.1250.20:FF:000247">
    <property type="entry name" value="MFS general substrate transporter"/>
    <property type="match status" value="1"/>
</dbReference>
<evidence type="ECO:0000256" key="7">
    <source>
        <dbReference type="SAM" id="Phobius"/>
    </source>
</evidence>
<feature type="transmembrane region" description="Helical" evidence="7">
    <location>
        <begin position="460"/>
        <end position="479"/>
    </location>
</feature>
<dbReference type="SUPFAM" id="SSF103473">
    <property type="entry name" value="MFS general substrate transporter"/>
    <property type="match status" value="1"/>
</dbReference>
<name>A0A1L0BET5_9ASCO</name>
<feature type="transmembrane region" description="Helical" evidence="7">
    <location>
        <begin position="526"/>
        <end position="546"/>
    </location>
</feature>
<feature type="transmembrane region" description="Helical" evidence="7">
    <location>
        <begin position="284"/>
        <end position="306"/>
    </location>
</feature>
<feature type="compositionally biased region" description="Basic and acidic residues" evidence="6">
    <location>
        <begin position="39"/>
        <end position="49"/>
    </location>
</feature>
<evidence type="ECO:0000313" key="8">
    <source>
        <dbReference type="EMBL" id="SGZ50119.1"/>
    </source>
</evidence>
<feature type="transmembrane region" description="Helical" evidence="7">
    <location>
        <begin position="491"/>
        <end position="511"/>
    </location>
</feature>
<reference evidence="8 9" key="1">
    <citation type="submission" date="2016-10" db="EMBL/GenBank/DDBJ databases">
        <authorList>
            <person name="de Groot N.N."/>
        </authorList>
    </citation>
    <scope>NUCLEOTIDE SEQUENCE [LARGE SCALE GENOMIC DNA]</scope>
    <source>
        <strain evidence="8 9">CBS 141442</strain>
    </source>
</reference>
<proteinExistence type="predicted"/>
<dbReference type="STRING" id="45354.A0A1L0BET5"/>
<keyword evidence="3 7" id="KW-0812">Transmembrane</keyword>
<evidence type="ECO:0000256" key="1">
    <source>
        <dbReference type="ARBA" id="ARBA00004141"/>
    </source>
</evidence>
<feature type="transmembrane region" description="Helical" evidence="7">
    <location>
        <begin position="220"/>
        <end position="240"/>
    </location>
</feature>
<dbReference type="Gene3D" id="1.20.1250.20">
    <property type="entry name" value="MFS general substrate transporter like domains"/>
    <property type="match status" value="2"/>
</dbReference>
<feature type="transmembrane region" description="Helical" evidence="7">
    <location>
        <begin position="429"/>
        <end position="448"/>
    </location>
</feature>